<feature type="transmembrane region" description="Helical" evidence="6">
    <location>
        <begin position="33"/>
        <end position="53"/>
    </location>
</feature>
<dbReference type="GO" id="GO:0009279">
    <property type="term" value="C:cell outer membrane"/>
    <property type="evidence" value="ECO:0007669"/>
    <property type="project" value="UniProtKB-SubCell"/>
</dbReference>
<reference evidence="8" key="1">
    <citation type="submission" date="2022-08" db="EMBL/GenBank/DDBJ databases">
        <authorList>
            <person name="Dale J.L."/>
        </authorList>
    </citation>
    <scope>NUCLEOTIDE SEQUENCE</scope>
    <source>
        <strain evidence="8">2022EL-00758</strain>
    </source>
</reference>
<accession>A0A9Q4CNB2</accession>
<comment type="caution">
    <text evidence="8">The sequence shown here is derived from an EMBL/GenBank/DDBJ whole genome shotgun (WGS) entry which is preliminary data.</text>
</comment>
<feature type="domain" description="OmpA-like" evidence="7">
    <location>
        <begin position="427"/>
        <end position="545"/>
    </location>
</feature>
<evidence type="ECO:0000313" key="9">
    <source>
        <dbReference type="Proteomes" id="UP001076655"/>
    </source>
</evidence>
<dbReference type="CDD" id="cd07185">
    <property type="entry name" value="OmpA_C-like"/>
    <property type="match status" value="1"/>
</dbReference>
<dbReference type="AlphaFoldDB" id="A0A9Q4CNB2"/>
<comment type="subcellular location">
    <subcellularLocation>
        <location evidence="1">Cell outer membrane</location>
    </subcellularLocation>
</comment>
<dbReference type="InterPro" id="IPR006665">
    <property type="entry name" value="OmpA-like"/>
</dbReference>
<dbReference type="InterPro" id="IPR050330">
    <property type="entry name" value="Bact_OuterMem_StrucFunc"/>
</dbReference>
<gene>
    <name evidence="8" type="ORF">N0392_07195</name>
</gene>
<keyword evidence="3" id="KW-0998">Cell outer membrane</keyword>
<evidence type="ECO:0000256" key="2">
    <source>
        <dbReference type="ARBA" id="ARBA00023136"/>
    </source>
</evidence>
<dbReference type="Pfam" id="PF00691">
    <property type="entry name" value="OmpA"/>
    <property type="match status" value="1"/>
</dbReference>
<evidence type="ECO:0000256" key="6">
    <source>
        <dbReference type="SAM" id="Phobius"/>
    </source>
</evidence>
<protein>
    <submittedName>
        <fullName evidence="8">OmpA family protein</fullName>
    </submittedName>
</protein>
<dbReference type="InterPro" id="IPR006664">
    <property type="entry name" value="OMP_bac"/>
</dbReference>
<dbReference type="InterPro" id="IPR036737">
    <property type="entry name" value="OmpA-like_sf"/>
</dbReference>
<name>A0A9Q4CNB2_MORMO</name>
<keyword evidence="2 4" id="KW-0472">Membrane</keyword>
<dbReference type="PRINTS" id="PR01021">
    <property type="entry name" value="OMPADOMAIN"/>
</dbReference>
<evidence type="ECO:0000256" key="1">
    <source>
        <dbReference type="ARBA" id="ARBA00004442"/>
    </source>
</evidence>
<keyword evidence="6" id="KW-0812">Transmembrane</keyword>
<dbReference type="PANTHER" id="PTHR30329:SF21">
    <property type="entry name" value="LIPOPROTEIN YIAD-RELATED"/>
    <property type="match status" value="1"/>
</dbReference>
<dbReference type="PRINTS" id="PR01023">
    <property type="entry name" value="NAFLGMOTY"/>
</dbReference>
<dbReference type="SUPFAM" id="SSF103088">
    <property type="entry name" value="OmpA-like"/>
    <property type="match status" value="1"/>
</dbReference>
<dbReference type="RefSeq" id="WP_260249545.1">
    <property type="nucleotide sequence ID" value="NZ_JALMEJ010000008.1"/>
</dbReference>
<dbReference type="PANTHER" id="PTHR30329">
    <property type="entry name" value="STATOR ELEMENT OF FLAGELLAR MOTOR COMPLEX"/>
    <property type="match status" value="1"/>
</dbReference>
<dbReference type="PROSITE" id="PS51123">
    <property type="entry name" value="OMPA_2"/>
    <property type="match status" value="1"/>
</dbReference>
<dbReference type="Gene3D" id="3.30.1330.60">
    <property type="entry name" value="OmpA-like domain"/>
    <property type="match status" value="1"/>
</dbReference>
<dbReference type="EMBL" id="JAPNMI010000003">
    <property type="protein sequence ID" value="MCY0789472.1"/>
    <property type="molecule type" value="Genomic_DNA"/>
</dbReference>
<organism evidence="8 9">
    <name type="scientific">Morganella morganii</name>
    <name type="common">Proteus morganii</name>
    <dbReference type="NCBI Taxonomy" id="582"/>
    <lineage>
        <taxon>Bacteria</taxon>
        <taxon>Pseudomonadati</taxon>
        <taxon>Pseudomonadota</taxon>
        <taxon>Gammaproteobacteria</taxon>
        <taxon>Enterobacterales</taxon>
        <taxon>Morganellaceae</taxon>
        <taxon>Morganella</taxon>
    </lineage>
</organism>
<proteinExistence type="predicted"/>
<evidence type="ECO:0000256" key="3">
    <source>
        <dbReference type="ARBA" id="ARBA00023237"/>
    </source>
</evidence>
<sequence>MKNFATVKKWLIILFSLLALTQAGLAVYDKAHLFIWLSGLCIALFIIAVLFAVRLREHSEVVIHDDNEADTTTAPEIVFILGPYARAWFSRQDEADTLRFDNRIIWMLINKPEDIHKQVAAISQKHRHYQISAVFPVLPDGNDSDALLLNKLTGWKNSFSRSQFEQQIPCTLIIYSRLSSQRCAHDPDNAIWIGQFNLYDTQPKPFRDEITVLRKELNTVYRRPHPVAAQHRNALALSTLNWLDEAGLMAEIESLFSESVLSFTNLMFSDYGNGPTRHGAWSRWVQKKFALLPLISSYLTLPPLPVNIGEPPPQIKKQMIEMTPVPYKKQRYLLLLIPVLIAGVITGSLLWSLEFNIQRNAIVNDLVSKFEATPPNALQQRVAIIQQMKKLSAAISQHEKPHFFIMELTSPALFINKLDKSITEFSRSPLYVAHDKNIVFDTGSSQLKKESTEYLMPLLTFIKQNPDVKILIEGYTDNTGNDKININLSLNRAEQVKHWLQESSGFPDTHFVTRGLGSQNPVADNDSQDGREKNRRVEIKIYQENQ</sequence>
<feature type="transmembrane region" description="Helical" evidence="6">
    <location>
        <begin position="332"/>
        <end position="353"/>
    </location>
</feature>
<evidence type="ECO:0000259" key="7">
    <source>
        <dbReference type="PROSITE" id="PS51123"/>
    </source>
</evidence>
<dbReference type="Proteomes" id="UP001076655">
    <property type="component" value="Unassembled WGS sequence"/>
</dbReference>
<evidence type="ECO:0000256" key="5">
    <source>
        <dbReference type="SAM" id="MobiDB-lite"/>
    </source>
</evidence>
<evidence type="ECO:0000256" key="4">
    <source>
        <dbReference type="PROSITE-ProRule" id="PRU00473"/>
    </source>
</evidence>
<evidence type="ECO:0000313" key="8">
    <source>
        <dbReference type="EMBL" id="MCY0789472.1"/>
    </source>
</evidence>
<feature type="region of interest" description="Disordered" evidence="5">
    <location>
        <begin position="514"/>
        <end position="534"/>
    </location>
</feature>
<keyword evidence="6" id="KW-1133">Transmembrane helix</keyword>